<evidence type="ECO:0008006" key="4">
    <source>
        <dbReference type="Google" id="ProtNLM"/>
    </source>
</evidence>
<accession>A0ABV2JW90</accession>
<keyword evidence="3" id="KW-1185">Reference proteome</keyword>
<gene>
    <name evidence="2" type="ORF">ABIC75_001780</name>
</gene>
<reference evidence="2 3" key="1">
    <citation type="submission" date="2024-06" db="EMBL/GenBank/DDBJ databases">
        <title>Sorghum-associated microbial communities from plants grown in Nebraska, USA.</title>
        <authorList>
            <person name="Schachtman D."/>
        </authorList>
    </citation>
    <scope>NUCLEOTIDE SEQUENCE [LARGE SCALE GENOMIC DNA]</scope>
    <source>
        <strain evidence="2 3">1073</strain>
    </source>
</reference>
<evidence type="ECO:0000313" key="2">
    <source>
        <dbReference type="EMBL" id="MET3652058.1"/>
    </source>
</evidence>
<comment type="caution">
    <text evidence="2">The sequence shown here is derived from an EMBL/GenBank/DDBJ whole genome shotgun (WGS) entry which is preliminary data.</text>
</comment>
<dbReference type="EMBL" id="JBEPMU010000002">
    <property type="protein sequence ID" value="MET3652058.1"/>
    <property type="molecule type" value="Genomic_DNA"/>
</dbReference>
<sequence length="176" mass="18941">MKNVIGTAVSVVCSRGDRKRGFGATKTLVIASTVLLLAGCATPPAKDYSGKWKPVNRYQQAPTAIPLNGEYVYYATPMDGTLRTMLRRWAKDSGMQFSYQLQADYTLSQPIASIRTTDVHRALAEVNTVYGPQGVQVYARGNEITAKPASASKVSPNPVAAPPMETGAGTKEQNTK</sequence>
<feature type="region of interest" description="Disordered" evidence="1">
    <location>
        <begin position="147"/>
        <end position="176"/>
    </location>
</feature>
<dbReference type="Gene3D" id="3.55.50.70">
    <property type="match status" value="1"/>
</dbReference>
<proteinExistence type="predicted"/>
<organism evidence="2 3">
    <name type="scientific">Dyella japonica</name>
    <dbReference type="NCBI Taxonomy" id="231455"/>
    <lineage>
        <taxon>Bacteria</taxon>
        <taxon>Pseudomonadati</taxon>
        <taxon>Pseudomonadota</taxon>
        <taxon>Gammaproteobacteria</taxon>
        <taxon>Lysobacterales</taxon>
        <taxon>Rhodanobacteraceae</taxon>
        <taxon>Dyella</taxon>
    </lineage>
</organism>
<evidence type="ECO:0000256" key="1">
    <source>
        <dbReference type="SAM" id="MobiDB-lite"/>
    </source>
</evidence>
<protein>
    <recommendedName>
        <fullName evidence="4">Toxin co-regulated pilus biosynthesis protein Q C-terminal domain-containing protein</fullName>
    </recommendedName>
</protein>
<evidence type="ECO:0000313" key="3">
    <source>
        <dbReference type="Proteomes" id="UP001549184"/>
    </source>
</evidence>
<dbReference type="Proteomes" id="UP001549184">
    <property type="component" value="Unassembled WGS sequence"/>
</dbReference>
<name>A0ABV2JW90_9GAMM</name>